<dbReference type="AlphaFoldDB" id="A0A532V1H3"/>
<dbReference type="InterPro" id="IPR027417">
    <property type="entry name" value="P-loop_NTPase"/>
</dbReference>
<dbReference type="Gene3D" id="3.30.420.280">
    <property type="match status" value="1"/>
</dbReference>
<organism evidence="1 2">
    <name type="scientific">candidate division LCP-89 bacterium B3_LCP</name>
    <dbReference type="NCBI Taxonomy" id="2012998"/>
    <lineage>
        <taxon>Bacteria</taxon>
        <taxon>Pseudomonadati</taxon>
        <taxon>Bacteria division LCP-89</taxon>
    </lineage>
</organism>
<dbReference type="Proteomes" id="UP000319619">
    <property type="component" value="Unassembled WGS sequence"/>
</dbReference>
<proteinExistence type="predicted"/>
<comment type="caution">
    <text evidence="1">The sequence shown here is derived from an EMBL/GenBank/DDBJ whole genome shotgun (WGS) entry which is preliminary data.</text>
</comment>
<protein>
    <recommendedName>
        <fullName evidence="3">Terminase large subunit gp17-like C-terminal domain-containing protein</fullName>
    </recommendedName>
</protein>
<dbReference type="Gene3D" id="3.40.50.300">
    <property type="entry name" value="P-loop containing nucleotide triphosphate hydrolases"/>
    <property type="match status" value="1"/>
</dbReference>
<gene>
    <name evidence="1" type="ORF">CEE37_05135</name>
</gene>
<sequence>MNSREFHQLYKAFHDPFAFLTKHVHTLDPVMGITPYPDWQHLRRLSGALLSSQRILVVKSRQMMATWTSLGLLLHQAIFGSQGIYLLLSRNERSAKELLDRLRFIIAGLPKHFRPGIGTNNSEELEFSGIGVRILSLPATPDAPRMHSPAGVIWDEMAFTPHSEDIWTALKPALDSGGFFWGISSSGGPGNVFARLAANPSEYGLKSMWLHYSEHPHRGEDWVNEARKGLSRERWAREYEISFEFAEDRVYSDFERRTHILVEPYRVRTDLPIYRSVDFGYYHPVVLYIQKTTDDRIIIIDEWIGERATIQDLHDAICHMDATYGISEKDVAWTSCDPAGHSPGDSGVSPIERLKRAGIKIRAKASRIEEGLDLVREMLREREGVPGLMVSPKAAKTVEDFGGYRMREDGLAPEKDNIHDHTMDALRYFVVNLMGVKGNKMKVGARVRGL</sequence>
<reference evidence="1 2" key="1">
    <citation type="submission" date="2017-06" db="EMBL/GenBank/DDBJ databases">
        <title>Novel microbial phyla capable of carbon fixation and sulfur reduction in deep-sea sediments.</title>
        <authorList>
            <person name="Huang J."/>
            <person name="Baker B."/>
            <person name="Wang Y."/>
        </authorList>
    </citation>
    <scope>NUCLEOTIDE SEQUENCE [LARGE SCALE GENOMIC DNA]</scope>
    <source>
        <strain evidence="1">B3_LCP</strain>
    </source>
</reference>
<name>A0A532V1H3_UNCL8</name>
<evidence type="ECO:0000313" key="2">
    <source>
        <dbReference type="Proteomes" id="UP000319619"/>
    </source>
</evidence>
<accession>A0A532V1H3</accession>
<dbReference type="EMBL" id="NJBN01000003">
    <property type="protein sequence ID" value="TKJ41051.1"/>
    <property type="molecule type" value="Genomic_DNA"/>
</dbReference>
<evidence type="ECO:0008006" key="3">
    <source>
        <dbReference type="Google" id="ProtNLM"/>
    </source>
</evidence>
<evidence type="ECO:0000313" key="1">
    <source>
        <dbReference type="EMBL" id="TKJ41051.1"/>
    </source>
</evidence>